<organism evidence="7 8">
    <name type="scientific">Acanthopleuribacter pedis</name>
    <dbReference type="NCBI Taxonomy" id="442870"/>
    <lineage>
        <taxon>Bacteria</taxon>
        <taxon>Pseudomonadati</taxon>
        <taxon>Acidobacteriota</taxon>
        <taxon>Holophagae</taxon>
        <taxon>Acanthopleuribacterales</taxon>
        <taxon>Acanthopleuribacteraceae</taxon>
        <taxon>Acanthopleuribacter</taxon>
    </lineage>
</organism>
<dbReference type="InterPro" id="IPR016192">
    <property type="entry name" value="APOBEC/CMP_deaminase_Zn-bd"/>
</dbReference>
<keyword evidence="3" id="KW-0479">Metal-binding</keyword>
<evidence type="ECO:0000259" key="6">
    <source>
        <dbReference type="PROSITE" id="PS51747"/>
    </source>
</evidence>
<dbReference type="NCBIfam" id="NF041025">
    <property type="entry name" value="antiphage_deaminase"/>
    <property type="match status" value="1"/>
</dbReference>
<dbReference type="GO" id="GO:0004132">
    <property type="term" value="F:dCMP deaminase activity"/>
    <property type="evidence" value="ECO:0007669"/>
    <property type="project" value="TreeGrafter"/>
</dbReference>
<dbReference type="InterPro" id="IPR002125">
    <property type="entry name" value="CMP_dCMP_dom"/>
</dbReference>
<evidence type="ECO:0000256" key="4">
    <source>
        <dbReference type="ARBA" id="ARBA00022801"/>
    </source>
</evidence>
<dbReference type="AlphaFoldDB" id="A0A8J7QIW0"/>
<dbReference type="SUPFAM" id="SSF53927">
    <property type="entry name" value="Cytidine deaminase-like"/>
    <property type="match status" value="1"/>
</dbReference>
<dbReference type="CDD" id="cd01286">
    <property type="entry name" value="deoxycytidylate_deaminase"/>
    <property type="match status" value="1"/>
</dbReference>
<accession>A0A8J7QIW0</accession>
<dbReference type="InterPro" id="IPR016193">
    <property type="entry name" value="Cytidine_deaminase-like"/>
</dbReference>
<dbReference type="PANTHER" id="PTHR11086">
    <property type="entry name" value="DEOXYCYTIDYLATE DEAMINASE-RELATED"/>
    <property type="match status" value="1"/>
</dbReference>
<dbReference type="GO" id="GO:0008270">
    <property type="term" value="F:zinc ion binding"/>
    <property type="evidence" value="ECO:0007669"/>
    <property type="project" value="InterPro"/>
</dbReference>
<name>A0A8J7QIW0_9BACT</name>
<dbReference type="InterPro" id="IPR015517">
    <property type="entry name" value="dCMP_deaminase-rel"/>
</dbReference>
<dbReference type="InterPro" id="IPR027417">
    <property type="entry name" value="P-loop_NTPase"/>
</dbReference>
<feature type="domain" description="CMP/dCMP-type deaminase" evidence="6">
    <location>
        <begin position="238"/>
        <end position="432"/>
    </location>
</feature>
<evidence type="ECO:0000256" key="2">
    <source>
        <dbReference type="ARBA" id="ARBA00006576"/>
    </source>
</evidence>
<comment type="similarity">
    <text evidence="2">Belongs to the cytidine and deoxycytidylate deaminase family.</text>
</comment>
<dbReference type="Proteomes" id="UP000664417">
    <property type="component" value="Unassembled WGS sequence"/>
</dbReference>
<evidence type="ECO:0000313" key="7">
    <source>
        <dbReference type="EMBL" id="MBO1323205.1"/>
    </source>
</evidence>
<dbReference type="EMBL" id="JAFREP010000053">
    <property type="protein sequence ID" value="MBO1323205.1"/>
    <property type="molecule type" value="Genomic_DNA"/>
</dbReference>
<protein>
    <recommendedName>
        <fullName evidence="6">CMP/dCMP-type deaminase domain-containing protein</fullName>
    </recommendedName>
</protein>
<comment type="cofactor">
    <cofactor evidence="1">
        <name>Zn(2+)</name>
        <dbReference type="ChEBI" id="CHEBI:29105"/>
    </cofactor>
</comment>
<dbReference type="Gene3D" id="3.40.50.300">
    <property type="entry name" value="P-loop containing nucleotide triphosphate hydrolases"/>
    <property type="match status" value="1"/>
</dbReference>
<keyword evidence="4" id="KW-0378">Hydrolase</keyword>
<evidence type="ECO:0000256" key="5">
    <source>
        <dbReference type="ARBA" id="ARBA00022833"/>
    </source>
</evidence>
<evidence type="ECO:0000313" key="8">
    <source>
        <dbReference type="Proteomes" id="UP000664417"/>
    </source>
</evidence>
<sequence>MRVDEENEAGVFTDPRMRREFPAGPKELVFGFVGAVGTDLDYVAKTLQELLRLYSFKSVEIKVSRDIIAGMLKEALPEDAFSRTEALMNEGNNLRKKTGENAVFALAISSLVNNLRTAGNTGELSPLDRTAFVVHSLKHPEEIEKLRETYSVGLYVVGVFADRKSRLKALTLKGMTPEQAEILIDRDEGEKVAYGQKTRDAFQRSDFFVSFDSDIAALQNQLLRILDAIFGYPYLSPTFDEFAMFMAFSSALRSADLSRQVGAVITKDQSIIATGANDIPRAGGGLYWPEVDGSFEITDSPNGRDYCRGKDSNKEEKIKIVDDIAQRLIDEGLVAASCGESVRKILEKSRIKDITEYGRVVHAEMEAILAAGRQGISLKGTTLFCTTFPCHNCTKHLIAAGIARVVYVEPYPKSKAFEFHDDAICEGGNSVSEKVVFEPFMGIGARNFFNLFSMTMGRGIKLERKNSEGRIRDWAREAADIRVPNFYISLFDRELSDEQYLKDLLKLVET</sequence>
<gene>
    <name evidence="7" type="ORF">J3U88_32370</name>
</gene>
<dbReference type="PROSITE" id="PS51747">
    <property type="entry name" value="CYT_DCMP_DEAMINASES_2"/>
    <property type="match status" value="1"/>
</dbReference>
<dbReference type="RefSeq" id="WP_207863222.1">
    <property type="nucleotide sequence ID" value="NZ_JAFREP010000053.1"/>
</dbReference>
<dbReference type="PROSITE" id="PS00903">
    <property type="entry name" value="CYT_DCMP_DEAMINASES_1"/>
    <property type="match status" value="1"/>
</dbReference>
<dbReference type="PANTHER" id="PTHR11086:SF18">
    <property type="entry name" value="DEOXYCYTIDYLATE DEAMINASE"/>
    <property type="match status" value="1"/>
</dbReference>
<proteinExistence type="inferred from homology"/>
<reference evidence="7" key="1">
    <citation type="submission" date="2021-03" db="EMBL/GenBank/DDBJ databases">
        <authorList>
            <person name="Wang G."/>
        </authorList>
    </citation>
    <scope>NUCLEOTIDE SEQUENCE</scope>
    <source>
        <strain evidence="7">KCTC 12899</strain>
    </source>
</reference>
<keyword evidence="5" id="KW-0862">Zinc</keyword>
<dbReference type="InterPro" id="IPR035105">
    <property type="entry name" value="Deoxycytidylate_deaminase_dom"/>
</dbReference>
<keyword evidence="8" id="KW-1185">Reference proteome</keyword>
<dbReference type="Gene3D" id="3.40.140.10">
    <property type="entry name" value="Cytidine Deaminase, domain 2"/>
    <property type="match status" value="1"/>
</dbReference>
<dbReference type="GO" id="GO:0005737">
    <property type="term" value="C:cytoplasm"/>
    <property type="evidence" value="ECO:0007669"/>
    <property type="project" value="TreeGrafter"/>
</dbReference>
<evidence type="ECO:0000256" key="3">
    <source>
        <dbReference type="ARBA" id="ARBA00022723"/>
    </source>
</evidence>
<dbReference type="Pfam" id="PF00383">
    <property type="entry name" value="dCMP_cyt_deam_1"/>
    <property type="match status" value="1"/>
</dbReference>
<evidence type="ECO:0000256" key="1">
    <source>
        <dbReference type="ARBA" id="ARBA00001947"/>
    </source>
</evidence>
<comment type="caution">
    <text evidence="7">The sequence shown here is derived from an EMBL/GenBank/DDBJ whole genome shotgun (WGS) entry which is preliminary data.</text>
</comment>